<dbReference type="GO" id="GO:0005886">
    <property type="term" value="C:plasma membrane"/>
    <property type="evidence" value="ECO:0007669"/>
    <property type="project" value="UniProtKB-SubCell"/>
</dbReference>
<feature type="transmembrane region" description="Helical" evidence="8">
    <location>
        <begin position="329"/>
        <end position="348"/>
    </location>
</feature>
<evidence type="ECO:0000256" key="3">
    <source>
        <dbReference type="ARBA" id="ARBA00022475"/>
    </source>
</evidence>
<keyword evidence="4 8" id="KW-0812">Transmembrane</keyword>
<evidence type="ECO:0000313" key="10">
    <source>
        <dbReference type="EMBL" id="RYC05819.1"/>
    </source>
</evidence>
<feature type="transmembrane region" description="Helical" evidence="8">
    <location>
        <begin position="198"/>
        <end position="216"/>
    </location>
</feature>
<feature type="transmembrane region" description="Helical" evidence="8">
    <location>
        <begin position="354"/>
        <end position="374"/>
    </location>
</feature>
<name>A0A4Q2SNZ3_9ACTN</name>
<evidence type="ECO:0000256" key="5">
    <source>
        <dbReference type="ARBA" id="ARBA00022989"/>
    </source>
</evidence>
<dbReference type="AlphaFoldDB" id="A0A4Q2SNZ3"/>
<keyword evidence="3" id="KW-1003">Cell membrane</keyword>
<feature type="transmembrane region" description="Helical" evidence="8">
    <location>
        <begin position="98"/>
        <end position="119"/>
    </location>
</feature>
<feature type="region of interest" description="Disordered" evidence="7">
    <location>
        <begin position="1"/>
        <end position="24"/>
    </location>
</feature>
<keyword evidence="10" id="KW-0012">Acyltransferase</keyword>
<feature type="transmembrane region" description="Helical" evidence="8">
    <location>
        <begin position="131"/>
        <end position="153"/>
    </location>
</feature>
<feature type="transmembrane region" description="Helical" evidence="8">
    <location>
        <begin position="65"/>
        <end position="86"/>
    </location>
</feature>
<evidence type="ECO:0000259" key="9">
    <source>
        <dbReference type="Pfam" id="PF01757"/>
    </source>
</evidence>
<keyword evidence="10" id="KW-0808">Transferase</keyword>
<comment type="subcellular location">
    <subcellularLocation>
        <location evidence="1">Cell membrane</location>
        <topology evidence="1">Multi-pass membrane protein</topology>
    </subcellularLocation>
</comment>
<protein>
    <submittedName>
        <fullName evidence="10">Acyltransferase</fullName>
    </submittedName>
</protein>
<keyword evidence="6 8" id="KW-0472">Membrane</keyword>
<dbReference type="Proteomes" id="UP000291101">
    <property type="component" value="Unassembled WGS sequence"/>
</dbReference>
<dbReference type="Pfam" id="PF01757">
    <property type="entry name" value="Acyl_transf_3"/>
    <property type="match status" value="1"/>
</dbReference>
<dbReference type="InterPro" id="IPR002656">
    <property type="entry name" value="Acyl_transf_3_dom"/>
</dbReference>
<comment type="similarity">
    <text evidence="2">Belongs to the acyltransferase 3 family.</text>
</comment>
<feature type="transmembrane region" description="Helical" evidence="8">
    <location>
        <begin position="288"/>
        <end position="309"/>
    </location>
</feature>
<evidence type="ECO:0000313" key="11">
    <source>
        <dbReference type="Proteomes" id="UP000291101"/>
    </source>
</evidence>
<feature type="domain" description="Acyltransferase 3" evidence="9">
    <location>
        <begin position="58"/>
        <end position="371"/>
    </location>
</feature>
<evidence type="ECO:0000256" key="6">
    <source>
        <dbReference type="ARBA" id="ARBA00023136"/>
    </source>
</evidence>
<sequence>MRGRKHRRALSGGTAGPTVEHAVAGGGEDEMSMTQDVAPAAARSAAAPAASTAHKRDQSIDVARGITIIAIVLGHVVIGVGAAHMANSQQVEDVTRGLYLFRLSTLAYLSGLFVQRGIAKAGAKGFITQRLLLFGWLYLLWSTIQSTAKALAGSLTNGTMGWGEVLRLWVPEGQLWFLPWLMSVTLIAVVVKPWASRTRALVSLGGSLVLALAVWGVEPTLIFTRGWALLLPFLAGCVMTATTHARMFRSLAVAWVVALGGAAVWLSLDFGFTVVPPTLGGEDRTVSGVVLGVLACVVGTAACLAWAGLLARTRASAAIGAVGRRSLEIFLAHIVVASGARIVLLQLGVESLGVHLVVGVMLGVVVPMAIAVAAERLGWTWVFGTPLALRRR</sequence>
<reference evidence="10 11" key="1">
    <citation type="submission" date="2019-01" db="EMBL/GenBank/DDBJ databases">
        <title>Novel species of Nocardioides.</title>
        <authorList>
            <person name="Liu Q."/>
            <person name="X Y.-H."/>
        </authorList>
    </citation>
    <scope>NUCLEOTIDE SEQUENCE [LARGE SCALE GENOMIC DNA]</scope>
    <source>
        <strain evidence="10 11">HLT2-9</strain>
    </source>
</reference>
<dbReference type="OrthoDB" id="6623990at2"/>
<keyword evidence="11" id="KW-1185">Reference proteome</keyword>
<feature type="transmembrane region" description="Helical" evidence="8">
    <location>
        <begin position="222"/>
        <end position="241"/>
    </location>
</feature>
<dbReference type="GO" id="GO:0016413">
    <property type="term" value="F:O-acetyltransferase activity"/>
    <property type="evidence" value="ECO:0007669"/>
    <property type="project" value="TreeGrafter"/>
</dbReference>
<keyword evidence="5 8" id="KW-1133">Transmembrane helix</keyword>
<dbReference type="PANTHER" id="PTHR40074">
    <property type="entry name" value="O-ACETYLTRANSFERASE WECH"/>
    <property type="match status" value="1"/>
</dbReference>
<proteinExistence type="inferred from homology"/>
<evidence type="ECO:0000256" key="4">
    <source>
        <dbReference type="ARBA" id="ARBA00022692"/>
    </source>
</evidence>
<feature type="transmembrane region" description="Helical" evidence="8">
    <location>
        <begin position="173"/>
        <end position="191"/>
    </location>
</feature>
<evidence type="ECO:0000256" key="8">
    <source>
        <dbReference type="SAM" id="Phobius"/>
    </source>
</evidence>
<dbReference type="EMBL" id="SDWV01000020">
    <property type="protein sequence ID" value="RYC05819.1"/>
    <property type="molecule type" value="Genomic_DNA"/>
</dbReference>
<evidence type="ECO:0000256" key="1">
    <source>
        <dbReference type="ARBA" id="ARBA00004651"/>
    </source>
</evidence>
<accession>A0A4Q2SNZ3</accession>
<comment type="caution">
    <text evidence="10">The sequence shown here is derived from an EMBL/GenBank/DDBJ whole genome shotgun (WGS) entry which is preliminary data.</text>
</comment>
<feature type="transmembrane region" description="Helical" evidence="8">
    <location>
        <begin position="248"/>
        <end position="268"/>
    </location>
</feature>
<organism evidence="10 11">
    <name type="scientific">Nocardioides zhouii</name>
    <dbReference type="NCBI Taxonomy" id="1168729"/>
    <lineage>
        <taxon>Bacteria</taxon>
        <taxon>Bacillati</taxon>
        <taxon>Actinomycetota</taxon>
        <taxon>Actinomycetes</taxon>
        <taxon>Propionibacteriales</taxon>
        <taxon>Nocardioidaceae</taxon>
        <taxon>Nocardioides</taxon>
    </lineage>
</organism>
<gene>
    <name evidence="10" type="ORF">EUA94_17295</name>
</gene>
<evidence type="ECO:0000256" key="7">
    <source>
        <dbReference type="SAM" id="MobiDB-lite"/>
    </source>
</evidence>
<dbReference type="GO" id="GO:0009246">
    <property type="term" value="P:enterobacterial common antigen biosynthetic process"/>
    <property type="evidence" value="ECO:0007669"/>
    <property type="project" value="TreeGrafter"/>
</dbReference>
<evidence type="ECO:0000256" key="2">
    <source>
        <dbReference type="ARBA" id="ARBA00007400"/>
    </source>
</evidence>
<dbReference type="PANTHER" id="PTHR40074:SF4">
    <property type="entry name" value="INNER MEMBRANE PROTEIN YCFT"/>
    <property type="match status" value="1"/>
</dbReference>